<name>A0AAJ0FJF0_9PEZI</name>
<keyword evidence="1" id="KW-1133">Transmembrane helix</keyword>
<sequence length="142" mass="15542">MPFSFVPPFWHFRHPSILIVQSHPEIATSLAQEEIMAANVFREATAFAIEIGRQSRVTAIFQTRNVIVRANITSPDMAEATKNIVDIAARVDLENVASGLLHRCLVLGGGMILAAILAGCAMTVWFTGGRELLRNLTTPREG</sequence>
<proteinExistence type="predicted"/>
<organism evidence="2 3">
    <name type="scientific">Phialemonium atrogriseum</name>
    <dbReference type="NCBI Taxonomy" id="1093897"/>
    <lineage>
        <taxon>Eukaryota</taxon>
        <taxon>Fungi</taxon>
        <taxon>Dikarya</taxon>
        <taxon>Ascomycota</taxon>
        <taxon>Pezizomycotina</taxon>
        <taxon>Sordariomycetes</taxon>
        <taxon>Sordariomycetidae</taxon>
        <taxon>Cephalothecales</taxon>
        <taxon>Cephalothecaceae</taxon>
        <taxon>Phialemonium</taxon>
    </lineage>
</organism>
<dbReference type="AlphaFoldDB" id="A0AAJ0FJF0"/>
<keyword evidence="1" id="KW-0812">Transmembrane</keyword>
<feature type="transmembrane region" description="Helical" evidence="1">
    <location>
        <begin position="104"/>
        <end position="126"/>
    </location>
</feature>
<comment type="caution">
    <text evidence="2">The sequence shown here is derived from an EMBL/GenBank/DDBJ whole genome shotgun (WGS) entry which is preliminary data.</text>
</comment>
<dbReference type="Proteomes" id="UP001244011">
    <property type="component" value="Unassembled WGS sequence"/>
</dbReference>
<keyword evidence="3" id="KW-1185">Reference proteome</keyword>
<gene>
    <name evidence="2" type="ORF">QBC33DRAFT_517645</name>
</gene>
<keyword evidence="1" id="KW-0472">Membrane</keyword>
<dbReference type="EMBL" id="MU839020">
    <property type="protein sequence ID" value="KAK1764354.1"/>
    <property type="molecule type" value="Genomic_DNA"/>
</dbReference>
<evidence type="ECO:0000313" key="3">
    <source>
        <dbReference type="Proteomes" id="UP001244011"/>
    </source>
</evidence>
<protein>
    <submittedName>
        <fullName evidence="2">Uncharacterized protein</fullName>
    </submittedName>
</protein>
<accession>A0AAJ0FJF0</accession>
<reference evidence="2" key="1">
    <citation type="submission" date="2023-06" db="EMBL/GenBank/DDBJ databases">
        <title>Genome-scale phylogeny and comparative genomics of the fungal order Sordariales.</title>
        <authorList>
            <consortium name="Lawrence Berkeley National Laboratory"/>
            <person name="Hensen N."/>
            <person name="Bonometti L."/>
            <person name="Westerberg I."/>
            <person name="Brannstrom I.O."/>
            <person name="Guillou S."/>
            <person name="Cros-Aarteil S."/>
            <person name="Calhoun S."/>
            <person name="Haridas S."/>
            <person name="Kuo A."/>
            <person name="Mondo S."/>
            <person name="Pangilinan J."/>
            <person name="Riley R."/>
            <person name="Labutti K."/>
            <person name="Andreopoulos B."/>
            <person name="Lipzen A."/>
            <person name="Chen C."/>
            <person name="Yanf M."/>
            <person name="Daum C."/>
            <person name="Ng V."/>
            <person name="Clum A."/>
            <person name="Steindorff A."/>
            <person name="Ohm R."/>
            <person name="Martin F."/>
            <person name="Silar P."/>
            <person name="Natvig D."/>
            <person name="Lalanne C."/>
            <person name="Gautier V."/>
            <person name="Ament-Velasquez S.L."/>
            <person name="Kruys A."/>
            <person name="Hutchinson M.I."/>
            <person name="Powell A.J."/>
            <person name="Barry K."/>
            <person name="Miller A.N."/>
            <person name="Grigoriev I.V."/>
            <person name="Debuchy R."/>
            <person name="Gladieux P."/>
            <person name="Thoren M.H."/>
            <person name="Johannesson H."/>
        </authorList>
    </citation>
    <scope>NUCLEOTIDE SEQUENCE</scope>
    <source>
        <strain evidence="2">8032-3</strain>
    </source>
</reference>
<dbReference type="RefSeq" id="XP_060280567.1">
    <property type="nucleotide sequence ID" value="XM_060426198.1"/>
</dbReference>
<evidence type="ECO:0000256" key="1">
    <source>
        <dbReference type="SAM" id="Phobius"/>
    </source>
</evidence>
<dbReference type="GeneID" id="85309385"/>
<evidence type="ECO:0000313" key="2">
    <source>
        <dbReference type="EMBL" id="KAK1764354.1"/>
    </source>
</evidence>